<organism evidence="1 2">
    <name type="scientific">Lacrimispora amygdalina</name>
    <dbReference type="NCBI Taxonomy" id="253257"/>
    <lineage>
        <taxon>Bacteria</taxon>
        <taxon>Bacillati</taxon>
        <taxon>Bacillota</taxon>
        <taxon>Clostridia</taxon>
        <taxon>Lachnospirales</taxon>
        <taxon>Lachnospiraceae</taxon>
        <taxon>Lacrimispora</taxon>
    </lineage>
</organism>
<proteinExistence type="predicted"/>
<gene>
    <name evidence="1" type="ORF">LAD12857_34050</name>
</gene>
<reference evidence="1 2" key="1">
    <citation type="journal article" date="2024" name="Int. J. Syst. Evol. Microbiol.">
        <title>Lacrimispora brassicae sp. nov. isolated from fermented cabbage, and proposal of Clostridium indicum Gundawar et al. 2019 and Clostridium methoxybenzovorans Mechichi et al. 1999 as heterotypic synonyms of Lacrimispora amygdalina (Parshina et al. 2003) Haas and Blanchard 2020 and Lacrimispora indolis (McClung and McCoy 1957) Haas and Blanchard 2020, respectively.</title>
        <authorList>
            <person name="Kobayashi H."/>
            <person name="Tanizawa Y."/>
            <person name="Sakamoto M."/>
            <person name="Ohkuma M."/>
            <person name="Tohno M."/>
        </authorList>
    </citation>
    <scope>NUCLEOTIDE SEQUENCE [LARGE SCALE GENOMIC DNA]</scope>
    <source>
        <strain evidence="1 2">DSM 12857</strain>
    </source>
</reference>
<name>A0ABQ5M9R1_9FIRM</name>
<accession>A0ABQ5M9R1</accession>
<evidence type="ECO:0000313" key="1">
    <source>
        <dbReference type="EMBL" id="GLB31482.1"/>
    </source>
</evidence>
<comment type="caution">
    <text evidence="1">The sequence shown here is derived from an EMBL/GenBank/DDBJ whole genome shotgun (WGS) entry which is preliminary data.</text>
</comment>
<dbReference type="EMBL" id="BRPJ01000073">
    <property type="protein sequence ID" value="GLB31482.1"/>
    <property type="molecule type" value="Genomic_DNA"/>
</dbReference>
<protein>
    <submittedName>
        <fullName evidence="1">Uncharacterized protein</fullName>
    </submittedName>
</protein>
<keyword evidence="2" id="KW-1185">Reference proteome</keyword>
<evidence type="ECO:0000313" key="2">
    <source>
        <dbReference type="Proteomes" id="UP001419084"/>
    </source>
</evidence>
<dbReference type="Proteomes" id="UP001419084">
    <property type="component" value="Unassembled WGS sequence"/>
</dbReference>
<sequence>MNSILKWVKLESIMIAIFQVKARSASQFNRFKVNHIRFLEYSD</sequence>